<dbReference type="AlphaFoldDB" id="A0A4U1J0X1"/>
<reference evidence="2 3" key="1">
    <citation type="submission" date="2019-04" db="EMBL/GenBank/DDBJ databases">
        <authorList>
            <person name="Li Y."/>
            <person name="Wang J."/>
        </authorList>
    </citation>
    <scope>NUCLEOTIDE SEQUENCE [LARGE SCALE GENOMIC DNA]</scope>
    <source>
        <strain evidence="2 3">DSM 14668</strain>
    </source>
</reference>
<sequence>MTGKKKPLSARAQRREAERAAVKHVRDRERLASLEPGGSPERPIAITSASEVEVAARGMPCARCSGEVRVDEHLAETVGTSRLRIARVVCPACGARRSIYFRLGAGLPN</sequence>
<feature type="region of interest" description="Disordered" evidence="1">
    <location>
        <begin position="1"/>
        <end position="43"/>
    </location>
</feature>
<name>A0A4U1J0X1_9BACT</name>
<evidence type="ECO:0000256" key="1">
    <source>
        <dbReference type="SAM" id="MobiDB-lite"/>
    </source>
</evidence>
<gene>
    <name evidence="2" type="ORF">E8A74_33845</name>
</gene>
<feature type="compositionally biased region" description="Basic and acidic residues" evidence="1">
    <location>
        <begin position="13"/>
        <end position="32"/>
    </location>
</feature>
<evidence type="ECO:0000313" key="3">
    <source>
        <dbReference type="Proteomes" id="UP000309215"/>
    </source>
</evidence>
<dbReference type="OrthoDB" id="5522297at2"/>
<dbReference type="Proteomes" id="UP000309215">
    <property type="component" value="Unassembled WGS sequence"/>
</dbReference>
<keyword evidence="3" id="KW-1185">Reference proteome</keyword>
<protein>
    <submittedName>
        <fullName evidence="2">Uncharacterized protein</fullName>
    </submittedName>
</protein>
<evidence type="ECO:0000313" key="2">
    <source>
        <dbReference type="EMBL" id="TKD00689.1"/>
    </source>
</evidence>
<dbReference type="EMBL" id="SSMQ01000045">
    <property type="protein sequence ID" value="TKD00689.1"/>
    <property type="molecule type" value="Genomic_DNA"/>
</dbReference>
<dbReference type="RefSeq" id="WP_136933242.1">
    <property type="nucleotide sequence ID" value="NZ_SSMQ01000045.1"/>
</dbReference>
<proteinExistence type="predicted"/>
<comment type="caution">
    <text evidence="2">The sequence shown here is derived from an EMBL/GenBank/DDBJ whole genome shotgun (WGS) entry which is preliminary data.</text>
</comment>
<organism evidence="2 3">
    <name type="scientific">Polyangium fumosum</name>
    <dbReference type="NCBI Taxonomy" id="889272"/>
    <lineage>
        <taxon>Bacteria</taxon>
        <taxon>Pseudomonadati</taxon>
        <taxon>Myxococcota</taxon>
        <taxon>Polyangia</taxon>
        <taxon>Polyangiales</taxon>
        <taxon>Polyangiaceae</taxon>
        <taxon>Polyangium</taxon>
    </lineage>
</organism>
<accession>A0A4U1J0X1</accession>